<keyword evidence="1" id="KW-0732">Signal</keyword>
<dbReference type="AlphaFoldDB" id="A0A8A4TFU2"/>
<dbReference type="KEGG" id="scor:J3U87_22805"/>
<feature type="chain" id="PRO_5035295020" evidence="1">
    <location>
        <begin position="30"/>
        <end position="238"/>
    </location>
</feature>
<dbReference type="RefSeq" id="WP_237378071.1">
    <property type="nucleotide sequence ID" value="NZ_CP071793.1"/>
</dbReference>
<feature type="signal peptide" evidence="1">
    <location>
        <begin position="1"/>
        <end position="29"/>
    </location>
</feature>
<evidence type="ECO:0000313" key="2">
    <source>
        <dbReference type="EMBL" id="QTD48420.1"/>
    </source>
</evidence>
<organism evidence="2 3">
    <name type="scientific">Sulfidibacter corallicola</name>
    <dbReference type="NCBI Taxonomy" id="2818388"/>
    <lineage>
        <taxon>Bacteria</taxon>
        <taxon>Pseudomonadati</taxon>
        <taxon>Acidobacteriota</taxon>
        <taxon>Holophagae</taxon>
        <taxon>Acanthopleuribacterales</taxon>
        <taxon>Acanthopleuribacteraceae</taxon>
        <taxon>Sulfidibacter</taxon>
    </lineage>
</organism>
<name>A0A8A4TFU2_SULCO</name>
<sequence length="238" mass="26884">MKLFHPSTFAKRLWISSILLLTVAITPLAAQEKTRLVANPELRESALRQEAIYTTTFKDKNSYIQFHYVNHGDPKEPELEIFAEGPGTGAVLVAKAGSFGVEWHDGADKPGFWSDFAKKNDLSVTLYGGTNEVDGGLAADLIVVGEWTYRLRVIPIWCLVALCPEYDPDCCRSIIDFHVERRPCHCPGNQKWCGTPPVPTPWDWYFHQRFDLAESITTQSFNEIVVDLRGGMIQNQLR</sequence>
<gene>
    <name evidence="2" type="ORF">J3U87_22805</name>
</gene>
<evidence type="ECO:0000256" key="1">
    <source>
        <dbReference type="SAM" id="SignalP"/>
    </source>
</evidence>
<dbReference type="Proteomes" id="UP000663929">
    <property type="component" value="Chromosome"/>
</dbReference>
<accession>A0A8A4TFU2</accession>
<keyword evidence="3" id="KW-1185">Reference proteome</keyword>
<protein>
    <submittedName>
        <fullName evidence="2">Uncharacterized protein</fullName>
    </submittedName>
</protein>
<evidence type="ECO:0000313" key="3">
    <source>
        <dbReference type="Proteomes" id="UP000663929"/>
    </source>
</evidence>
<reference evidence="2" key="1">
    <citation type="submission" date="2021-03" db="EMBL/GenBank/DDBJ databases">
        <title>Acanthopleuribacteraceae sp. M133.</title>
        <authorList>
            <person name="Wang G."/>
        </authorList>
    </citation>
    <scope>NUCLEOTIDE SEQUENCE</scope>
    <source>
        <strain evidence="2">M133</strain>
    </source>
</reference>
<dbReference type="EMBL" id="CP071793">
    <property type="protein sequence ID" value="QTD48420.1"/>
    <property type="molecule type" value="Genomic_DNA"/>
</dbReference>
<proteinExistence type="predicted"/>